<proteinExistence type="predicted"/>
<evidence type="ECO:0000313" key="1">
    <source>
        <dbReference type="EMBL" id="QPF11826.1"/>
    </source>
</evidence>
<accession>A0A7S8WAU3</accession>
<sequence length="65" mass="7753">MANGPSREVIHFFKLSTDELNERYLDSHLAHPLEFSKKMRSDVIFDENDQFTARELNKDELYSYL</sequence>
<evidence type="ECO:0000313" key="2">
    <source>
        <dbReference type="Proteomes" id="UP000594659"/>
    </source>
</evidence>
<reference evidence="1 2" key="1">
    <citation type="submission" date="2020-09" db="EMBL/GenBank/DDBJ databases">
        <title>Resistance determinants and their genetic context in bacteria from a longitudinal study of pigs reared under conventional and antibiotic-free husbandry practices.</title>
        <authorList>
            <person name="Poulin-Laprade D."/>
            <person name="Brouard J.-S."/>
            <person name="Gagnon N."/>
            <person name="Turcotte A."/>
            <person name="Langlois A."/>
            <person name="Matte J.J."/>
            <person name="Carrillo C.D."/>
            <person name="Zaheer R."/>
            <person name="McAllister T."/>
            <person name="Topp E."/>
            <person name="Talbot G."/>
        </authorList>
    </citation>
    <scope>NUCLEOTIDE SEQUENCE [LARGE SCALE GENOMIC DNA]</scope>
    <source>
        <strain evidence="1 2">Res13-Abat-PEA21-P4-01-A</strain>
    </source>
</reference>
<dbReference type="AlphaFoldDB" id="A0A7S8WAU3"/>
<organism evidence="1 2">
    <name type="scientific">Acinetobacter baumannii</name>
    <dbReference type="NCBI Taxonomy" id="470"/>
    <lineage>
        <taxon>Bacteria</taxon>
        <taxon>Pseudomonadati</taxon>
        <taxon>Pseudomonadota</taxon>
        <taxon>Gammaproteobacteria</taxon>
        <taxon>Moraxellales</taxon>
        <taxon>Moraxellaceae</taxon>
        <taxon>Acinetobacter</taxon>
        <taxon>Acinetobacter calcoaceticus/baumannii complex</taxon>
    </lineage>
</organism>
<name>A0A7S8WAU3_ACIBA</name>
<dbReference type="RefSeq" id="WP_195707346.1">
    <property type="nucleotide sequence ID" value="NZ_CP062919.1"/>
</dbReference>
<protein>
    <submittedName>
        <fullName evidence="1">Uncharacterized protein</fullName>
    </submittedName>
</protein>
<dbReference type="EMBL" id="CP062919">
    <property type="protein sequence ID" value="QPF11826.1"/>
    <property type="molecule type" value="Genomic_DNA"/>
</dbReference>
<gene>
    <name evidence="1" type="ORF">IMO23_09135</name>
</gene>
<dbReference type="Proteomes" id="UP000594659">
    <property type="component" value="Chromosome"/>
</dbReference>